<keyword evidence="2" id="KW-0472">Membrane</keyword>
<evidence type="ECO:0000313" key="4">
    <source>
        <dbReference type="Proteomes" id="UP000823388"/>
    </source>
</evidence>
<dbReference type="Proteomes" id="UP000823388">
    <property type="component" value="Chromosome 1N"/>
</dbReference>
<feature type="transmembrane region" description="Helical" evidence="2">
    <location>
        <begin position="29"/>
        <end position="49"/>
    </location>
</feature>
<evidence type="ECO:0000256" key="2">
    <source>
        <dbReference type="SAM" id="Phobius"/>
    </source>
</evidence>
<feature type="compositionally biased region" description="Pro residues" evidence="1">
    <location>
        <begin position="59"/>
        <end position="73"/>
    </location>
</feature>
<reference evidence="3" key="1">
    <citation type="submission" date="2020-05" db="EMBL/GenBank/DDBJ databases">
        <title>WGS assembly of Panicum virgatum.</title>
        <authorList>
            <person name="Lovell J.T."/>
            <person name="Jenkins J."/>
            <person name="Shu S."/>
            <person name="Juenger T.E."/>
            <person name="Schmutz J."/>
        </authorList>
    </citation>
    <scope>NUCLEOTIDE SEQUENCE</scope>
    <source>
        <strain evidence="3">AP13</strain>
    </source>
</reference>
<keyword evidence="2" id="KW-1133">Transmembrane helix</keyword>
<feature type="region of interest" description="Disordered" evidence="1">
    <location>
        <begin position="54"/>
        <end position="118"/>
    </location>
</feature>
<keyword evidence="4" id="KW-1185">Reference proteome</keyword>
<dbReference type="EMBL" id="CM029038">
    <property type="protein sequence ID" value="KAG2649871.1"/>
    <property type="molecule type" value="Genomic_DNA"/>
</dbReference>
<protein>
    <submittedName>
        <fullName evidence="3">Uncharacterized protein</fullName>
    </submittedName>
</protein>
<gene>
    <name evidence="3" type="ORF">PVAP13_1NG136319</name>
</gene>
<feature type="compositionally biased region" description="Low complexity" evidence="1">
    <location>
        <begin position="93"/>
        <end position="118"/>
    </location>
</feature>
<evidence type="ECO:0000313" key="3">
    <source>
        <dbReference type="EMBL" id="KAG2649871.1"/>
    </source>
</evidence>
<evidence type="ECO:0000256" key="1">
    <source>
        <dbReference type="SAM" id="MobiDB-lite"/>
    </source>
</evidence>
<name>A0A8T0WJS4_PANVG</name>
<comment type="caution">
    <text evidence="3">The sequence shown here is derived from an EMBL/GenBank/DDBJ whole genome shotgun (WGS) entry which is preliminary data.</text>
</comment>
<proteinExistence type="predicted"/>
<accession>A0A8T0WJS4</accession>
<keyword evidence="2" id="KW-0812">Transmembrane</keyword>
<organism evidence="3 4">
    <name type="scientific">Panicum virgatum</name>
    <name type="common">Blackwell switchgrass</name>
    <dbReference type="NCBI Taxonomy" id="38727"/>
    <lineage>
        <taxon>Eukaryota</taxon>
        <taxon>Viridiplantae</taxon>
        <taxon>Streptophyta</taxon>
        <taxon>Embryophyta</taxon>
        <taxon>Tracheophyta</taxon>
        <taxon>Spermatophyta</taxon>
        <taxon>Magnoliopsida</taxon>
        <taxon>Liliopsida</taxon>
        <taxon>Poales</taxon>
        <taxon>Poaceae</taxon>
        <taxon>PACMAD clade</taxon>
        <taxon>Panicoideae</taxon>
        <taxon>Panicodae</taxon>
        <taxon>Paniceae</taxon>
        <taxon>Panicinae</taxon>
        <taxon>Panicum</taxon>
        <taxon>Panicum sect. Hiantes</taxon>
    </lineage>
</organism>
<dbReference type="AlphaFoldDB" id="A0A8T0WJS4"/>
<sequence length="164" mass="16296">MSSYGPTTAAPADALGVAAGGSYRVCDTVVLICLACASSLIVLTVAVCFRRAAPSPTGTRPPPRPPTAAPGPLPSAAGTAAAWRRPRSRRSPCSRTGGAPAPAPGGRSARSASPWCGTGRRCGGCQRAGTYSTSSASTCGCAPTPRAPLCRRDVGEAAVAAEKV</sequence>